<protein>
    <submittedName>
        <fullName evidence="1">Proteins of 100 residues with WXG</fullName>
    </submittedName>
</protein>
<dbReference type="SUPFAM" id="SSF140453">
    <property type="entry name" value="EsxAB dimer-like"/>
    <property type="match status" value="1"/>
</dbReference>
<keyword evidence="2" id="KW-1185">Reference proteome</keyword>
<dbReference type="InterPro" id="IPR036689">
    <property type="entry name" value="ESAT-6-like_sf"/>
</dbReference>
<name>A0A1H3QBM6_9PSEU</name>
<organism evidence="1 2">
    <name type="scientific">Amycolatopsis xylanica</name>
    <dbReference type="NCBI Taxonomy" id="589385"/>
    <lineage>
        <taxon>Bacteria</taxon>
        <taxon>Bacillati</taxon>
        <taxon>Actinomycetota</taxon>
        <taxon>Actinomycetes</taxon>
        <taxon>Pseudonocardiales</taxon>
        <taxon>Pseudonocardiaceae</taxon>
        <taxon>Amycolatopsis</taxon>
    </lineage>
</organism>
<evidence type="ECO:0000313" key="1">
    <source>
        <dbReference type="EMBL" id="SDZ10952.1"/>
    </source>
</evidence>
<dbReference type="RefSeq" id="WP_091296557.1">
    <property type="nucleotide sequence ID" value="NZ_FNON01000009.1"/>
</dbReference>
<evidence type="ECO:0000313" key="2">
    <source>
        <dbReference type="Proteomes" id="UP000199515"/>
    </source>
</evidence>
<dbReference type="OrthoDB" id="3625168at2"/>
<dbReference type="Pfam" id="PF06013">
    <property type="entry name" value="WXG100"/>
    <property type="match status" value="1"/>
</dbReference>
<dbReference type="AlphaFoldDB" id="A0A1H3QBM6"/>
<dbReference type="STRING" id="589385.SAMN05421504_109241"/>
<dbReference type="EMBL" id="FNON01000009">
    <property type="protein sequence ID" value="SDZ10952.1"/>
    <property type="molecule type" value="Genomic_DNA"/>
</dbReference>
<reference evidence="1 2" key="1">
    <citation type="submission" date="2016-10" db="EMBL/GenBank/DDBJ databases">
        <authorList>
            <person name="de Groot N.N."/>
        </authorList>
    </citation>
    <scope>NUCLEOTIDE SEQUENCE [LARGE SCALE GENOMIC DNA]</scope>
    <source>
        <strain evidence="1 2">CPCC 202699</strain>
    </source>
</reference>
<gene>
    <name evidence="1" type="ORF">SAMN05421504_109241</name>
</gene>
<sequence>MSSPGFQADAAAMTRAVQGFEETASSAKTTMASLESELTETLRNYKGDQAVAFWDLQRRLQEKMAAAVRELDTMSSLVNQSFHNYGSGDADVSSQLRNVAATASDAGGSVLGRLSGAN</sequence>
<accession>A0A1H3QBM6</accession>
<proteinExistence type="predicted"/>
<dbReference type="Gene3D" id="1.10.287.1060">
    <property type="entry name" value="ESAT-6-like"/>
    <property type="match status" value="1"/>
</dbReference>
<dbReference type="Proteomes" id="UP000199515">
    <property type="component" value="Unassembled WGS sequence"/>
</dbReference>
<dbReference type="InterPro" id="IPR010310">
    <property type="entry name" value="T7SS_ESAT-6-like"/>
</dbReference>